<evidence type="ECO:0000313" key="4">
    <source>
        <dbReference type="Proteomes" id="UP001165308"/>
    </source>
</evidence>
<proteinExistence type="predicted"/>
<organism evidence="3 4">
    <name type="scientific">Halomonas llamarensis</name>
    <dbReference type="NCBI Taxonomy" id="2945104"/>
    <lineage>
        <taxon>Bacteria</taxon>
        <taxon>Pseudomonadati</taxon>
        <taxon>Pseudomonadota</taxon>
        <taxon>Gammaproteobacteria</taxon>
        <taxon>Oceanospirillales</taxon>
        <taxon>Halomonadaceae</taxon>
        <taxon>Halomonas</taxon>
    </lineage>
</organism>
<accession>A0ABT0SVV7</accession>
<sequence length="268" mass="28224">MKHYRVSALMLAAVTMAGAGVLLGAPTGSSDGEVLSTYSCSKHGYTLRVIRPSNYNENSDARQIQVHYNPKSFHATWNEVSNLSNNYPPNELEYYQIASNPGAGGERFCARTGHLIPTDETVYSVRLDHYNDYNGNSSVFFDSGAEVATLTYLAGKYNNSRDQGDALPLSCHVPCLSGGSGVSGGGSGNGPSPGTYTSADGQVHDLFDLNPPAGTDDGGGTPVRPSVEAVERAISRPSTGPVDGTGGNGRVVDGMQDRTSSKTRRVAP</sequence>
<dbReference type="EMBL" id="JAMJPJ010000044">
    <property type="protein sequence ID" value="MCL7931580.1"/>
    <property type="molecule type" value="Genomic_DNA"/>
</dbReference>
<name>A0ABT0SVV7_9GAMM</name>
<protein>
    <submittedName>
        <fullName evidence="3">Uncharacterized protein</fullName>
    </submittedName>
</protein>
<comment type="caution">
    <text evidence="3">The sequence shown here is derived from an EMBL/GenBank/DDBJ whole genome shotgun (WGS) entry which is preliminary data.</text>
</comment>
<feature type="compositionally biased region" description="Gly residues" evidence="1">
    <location>
        <begin position="182"/>
        <end position="191"/>
    </location>
</feature>
<evidence type="ECO:0000256" key="1">
    <source>
        <dbReference type="SAM" id="MobiDB-lite"/>
    </source>
</evidence>
<evidence type="ECO:0000256" key="2">
    <source>
        <dbReference type="SAM" id="SignalP"/>
    </source>
</evidence>
<keyword evidence="2" id="KW-0732">Signal</keyword>
<dbReference type="RefSeq" id="WP_250084167.1">
    <property type="nucleotide sequence ID" value="NZ_JAMJPJ010000044.1"/>
</dbReference>
<dbReference type="Proteomes" id="UP001165308">
    <property type="component" value="Unassembled WGS sequence"/>
</dbReference>
<reference evidence="3" key="1">
    <citation type="submission" date="2022-05" db="EMBL/GenBank/DDBJ databases">
        <title>Halomonas geminus sp. nov. and Halomonas llamarensis sp. nov. isolated from high-altitude salars of the Atacama Desert.</title>
        <authorList>
            <person name="Hintersatz C."/>
            <person name="Rojas L.A."/>
            <person name="Wei T.-S."/>
            <person name="Kutschke S."/>
            <person name="Lehmann F."/>
            <person name="Jain R."/>
            <person name="Pollmann K."/>
        </authorList>
    </citation>
    <scope>NUCLEOTIDE SEQUENCE</scope>
    <source>
        <strain evidence="3">ATCHA</strain>
    </source>
</reference>
<keyword evidence="4" id="KW-1185">Reference proteome</keyword>
<gene>
    <name evidence="3" type="ORF">M8006_16610</name>
</gene>
<feature type="signal peptide" evidence="2">
    <location>
        <begin position="1"/>
        <end position="19"/>
    </location>
</feature>
<feature type="region of interest" description="Disordered" evidence="1">
    <location>
        <begin position="182"/>
        <end position="268"/>
    </location>
</feature>
<evidence type="ECO:0000313" key="3">
    <source>
        <dbReference type="EMBL" id="MCL7931580.1"/>
    </source>
</evidence>
<feature type="chain" id="PRO_5045172339" evidence="2">
    <location>
        <begin position="20"/>
        <end position="268"/>
    </location>
</feature>